<feature type="compositionally biased region" description="Basic and acidic residues" evidence="2">
    <location>
        <begin position="243"/>
        <end position="252"/>
    </location>
</feature>
<dbReference type="InterPro" id="IPR026057">
    <property type="entry name" value="TBL_C"/>
</dbReference>
<feature type="compositionally biased region" description="Polar residues" evidence="2">
    <location>
        <begin position="216"/>
        <end position="236"/>
    </location>
</feature>
<gene>
    <name evidence="5" type="ORF">FH972_009184</name>
</gene>
<feature type="compositionally biased region" description="Basic and acidic residues" evidence="2">
    <location>
        <begin position="206"/>
        <end position="215"/>
    </location>
</feature>
<dbReference type="EMBL" id="CM017323">
    <property type="protein sequence ID" value="KAE8023495.1"/>
    <property type="molecule type" value="Genomic_DNA"/>
</dbReference>
<protein>
    <recommendedName>
        <fullName evidence="4">Trichome birefringence-like C-terminal domain-containing protein</fullName>
    </recommendedName>
</protein>
<feature type="transmembrane region" description="Helical" evidence="3">
    <location>
        <begin position="20"/>
        <end position="39"/>
    </location>
</feature>
<feature type="region of interest" description="Disordered" evidence="2">
    <location>
        <begin position="122"/>
        <end position="166"/>
    </location>
</feature>
<sequence length="517" mass="57686">MDVKKLPFPEQLLSRKRKVVSGFGLGVGVSLVVLVALFLNRSLKIPTVFQGLDSVGDNSSFVETPLPFSSIADSASSSSNSSFADTTNATSEFQNYVDLERGSEEGKASYKTHEANVSGITEREDLKAANGKGKRSEETQLGNFSESVDNGGFATDEANGSVVGKTGDSLVSDGGVILEKNNSENLSETLKNGSVLGQERNVLSGKDVDSEEGKSVRNSSIWNNGRDNNSVGNFSYNGGLDKASSREEKASEANHQGNLDEQNKITNSNYGKFHGQLDVVPYLHYKLDYNCSVDFVSSPFLVRESSFKGRNGSIETLRLDLMDRTTSMYHDADVIVFNTGHWWTHEKTSRGEDYYQEGNHVYPRLKVLEAYKRALTTWARWIDKNIDGNRTQVFFRGYSVTHFRGGQWNSGGQCHKETEPIFNETYLAKYPSKMRALQYVILAMRSPVVYLNISRLTDYRKDGHPSIYRMKYKTVEEQIAAERSQDCSHWCLPGVPDTWNELLYASLLKIGKGSWKN</sequence>
<keyword evidence="3" id="KW-0812">Transmembrane</keyword>
<evidence type="ECO:0000256" key="3">
    <source>
        <dbReference type="SAM" id="Phobius"/>
    </source>
</evidence>
<accession>A0A5N6R3V3</accession>
<dbReference type="PANTHER" id="PTHR32285:SF208">
    <property type="entry name" value="PROTEIN TRICHOME BIREFRINGENCE-LIKE 2"/>
    <property type="match status" value="1"/>
</dbReference>
<organism evidence="5 6">
    <name type="scientific">Carpinus fangiana</name>
    <dbReference type="NCBI Taxonomy" id="176857"/>
    <lineage>
        <taxon>Eukaryota</taxon>
        <taxon>Viridiplantae</taxon>
        <taxon>Streptophyta</taxon>
        <taxon>Embryophyta</taxon>
        <taxon>Tracheophyta</taxon>
        <taxon>Spermatophyta</taxon>
        <taxon>Magnoliopsida</taxon>
        <taxon>eudicotyledons</taxon>
        <taxon>Gunneridae</taxon>
        <taxon>Pentapetalae</taxon>
        <taxon>rosids</taxon>
        <taxon>fabids</taxon>
        <taxon>Fagales</taxon>
        <taxon>Betulaceae</taxon>
        <taxon>Carpinus</taxon>
    </lineage>
</organism>
<dbReference type="GO" id="GO:0016413">
    <property type="term" value="F:O-acetyltransferase activity"/>
    <property type="evidence" value="ECO:0007669"/>
    <property type="project" value="InterPro"/>
</dbReference>
<dbReference type="PANTHER" id="PTHR32285">
    <property type="entry name" value="PROTEIN TRICHOME BIREFRINGENCE-LIKE 9-RELATED"/>
    <property type="match status" value="1"/>
</dbReference>
<proteinExistence type="inferred from homology"/>
<feature type="compositionally biased region" description="Polar residues" evidence="2">
    <location>
        <begin position="253"/>
        <end position="264"/>
    </location>
</feature>
<dbReference type="OrthoDB" id="630188at2759"/>
<evidence type="ECO:0000256" key="1">
    <source>
        <dbReference type="ARBA" id="ARBA00007727"/>
    </source>
</evidence>
<dbReference type="GO" id="GO:0005794">
    <property type="term" value="C:Golgi apparatus"/>
    <property type="evidence" value="ECO:0007669"/>
    <property type="project" value="TreeGrafter"/>
</dbReference>
<name>A0A5N6R3V3_9ROSI</name>
<feature type="domain" description="Trichome birefringence-like C-terminal" evidence="4">
    <location>
        <begin position="287"/>
        <end position="505"/>
    </location>
</feature>
<evidence type="ECO:0000259" key="4">
    <source>
        <dbReference type="Pfam" id="PF13839"/>
    </source>
</evidence>
<keyword evidence="3" id="KW-1133">Transmembrane helix</keyword>
<comment type="similarity">
    <text evidence="1">Belongs to the PC-esterase family. TBL subfamily.</text>
</comment>
<keyword evidence="6" id="KW-1185">Reference proteome</keyword>
<dbReference type="InterPro" id="IPR029962">
    <property type="entry name" value="TBL"/>
</dbReference>
<evidence type="ECO:0000313" key="6">
    <source>
        <dbReference type="Proteomes" id="UP000327013"/>
    </source>
</evidence>
<reference evidence="5 6" key="1">
    <citation type="submission" date="2019-06" db="EMBL/GenBank/DDBJ databases">
        <title>A chromosomal-level reference genome of Carpinus fangiana (Coryloideae, Betulaceae).</title>
        <authorList>
            <person name="Yang X."/>
            <person name="Wang Z."/>
            <person name="Zhang L."/>
            <person name="Hao G."/>
            <person name="Liu J."/>
            <person name="Yang Y."/>
        </authorList>
    </citation>
    <scope>NUCLEOTIDE SEQUENCE [LARGE SCALE GENOMIC DNA]</scope>
    <source>
        <strain evidence="5">Cfa_2016G</strain>
        <tissue evidence="5">Leaf</tissue>
    </source>
</reference>
<feature type="region of interest" description="Disordered" evidence="2">
    <location>
        <begin position="203"/>
        <end position="264"/>
    </location>
</feature>
<dbReference type="Proteomes" id="UP000327013">
    <property type="component" value="Chromosome 3"/>
</dbReference>
<keyword evidence="3" id="KW-0472">Membrane</keyword>
<dbReference type="AlphaFoldDB" id="A0A5N6R3V3"/>
<evidence type="ECO:0000313" key="5">
    <source>
        <dbReference type="EMBL" id="KAE8023495.1"/>
    </source>
</evidence>
<dbReference type="Pfam" id="PF13839">
    <property type="entry name" value="PC-Esterase"/>
    <property type="match status" value="1"/>
</dbReference>
<evidence type="ECO:0000256" key="2">
    <source>
        <dbReference type="SAM" id="MobiDB-lite"/>
    </source>
</evidence>
<feature type="compositionally biased region" description="Polar residues" evidence="2">
    <location>
        <begin position="139"/>
        <end position="148"/>
    </location>
</feature>